<dbReference type="InterPro" id="IPR011990">
    <property type="entry name" value="TPR-like_helical_dom_sf"/>
</dbReference>
<accession>A0A916JF15</accession>
<evidence type="ECO:0000256" key="4">
    <source>
        <dbReference type="ARBA" id="ARBA00022679"/>
    </source>
</evidence>
<keyword evidence="3" id="KW-0597">Phosphoprotein</keyword>
<evidence type="ECO:0000256" key="8">
    <source>
        <dbReference type="SAM" id="Phobius"/>
    </source>
</evidence>
<sequence length="540" mass="62176">MTMYYSNYKEADSEANELYSLLSTKYTGKEYKKIKVQVMLQKAILHALNGDHHKGLLIALEALNEAETYKISDKIYNSCWVIAIMYEVGGDFETCKKYLDKAYQVYKNNKLDNVYSSYCTRVSSYYNRMNKQDSAIYYAYQGLEYAKKYNNVREERDAYLLLGSSLPDNRYRESVKYRSLAAGKFVEIKDFTSAASQLTEAAALLFKHHHITEAFVYSDSAFSVLKNTKAYVNPHVYQTRGQLFEAIGNMDSAYYYFKKYHGTYVAELGKMETAEIKKINEQYQNDRKEEVIKDKNQQMIFIASLLAVIVAASVLLIRKNRKINSQNEIISKQVEELMRTVEQKQVLLSELQHRVKNNLQHVISILEIQKESVDFNNIDELIRGNQNRVHSIALLHKKLNMAESVNDVDLKKYVLDLSELVKESYDSYRKKISLNVTCEIEKISIEKARSLGLIIVELISNSMKHAFRKQPVGIIHIVLTRETDIQKNKLYYADNGVGFDFTMTSAKGLGMEIIKGLIGQLDASVESSQSNGFELTLYFK</sequence>
<dbReference type="Proteomes" id="UP000680038">
    <property type="component" value="Unassembled WGS sequence"/>
</dbReference>
<dbReference type="EC" id="2.7.13.3" evidence="2"/>
<keyword evidence="7" id="KW-0067">ATP-binding</keyword>
<keyword evidence="4" id="KW-0808">Transferase</keyword>
<dbReference type="Pfam" id="PF07568">
    <property type="entry name" value="HisKA_2"/>
    <property type="match status" value="1"/>
</dbReference>
<dbReference type="InterPro" id="IPR011495">
    <property type="entry name" value="Sig_transdc_His_kin_sub2_dim/P"/>
</dbReference>
<dbReference type="EMBL" id="CAJRAF010000002">
    <property type="protein sequence ID" value="CAG5008401.1"/>
    <property type="molecule type" value="Genomic_DNA"/>
</dbReference>
<protein>
    <recommendedName>
        <fullName evidence="2">histidine kinase</fullName>
        <ecNumber evidence="2">2.7.13.3</ecNumber>
    </recommendedName>
</protein>
<reference evidence="10" key="1">
    <citation type="submission" date="2021-04" db="EMBL/GenBank/DDBJ databases">
        <authorList>
            <person name="Rodrigo-Torres L."/>
            <person name="Arahal R. D."/>
            <person name="Lucena T."/>
        </authorList>
    </citation>
    <scope>NUCLEOTIDE SEQUENCE</scope>
    <source>
        <strain evidence="10">CECT 9275</strain>
    </source>
</reference>
<organism evidence="10 11">
    <name type="scientific">Dyadobacter helix</name>
    <dbReference type="NCBI Taxonomy" id="2822344"/>
    <lineage>
        <taxon>Bacteria</taxon>
        <taxon>Pseudomonadati</taxon>
        <taxon>Bacteroidota</taxon>
        <taxon>Cytophagia</taxon>
        <taxon>Cytophagales</taxon>
        <taxon>Spirosomataceae</taxon>
        <taxon>Dyadobacter</taxon>
    </lineage>
</organism>
<keyword evidence="8" id="KW-0472">Membrane</keyword>
<dbReference type="Gene3D" id="3.30.565.10">
    <property type="entry name" value="Histidine kinase-like ATPase, C-terminal domain"/>
    <property type="match status" value="1"/>
</dbReference>
<dbReference type="AlphaFoldDB" id="A0A916JF15"/>
<evidence type="ECO:0000313" key="10">
    <source>
        <dbReference type="EMBL" id="CAG5008401.1"/>
    </source>
</evidence>
<evidence type="ECO:0000256" key="1">
    <source>
        <dbReference type="ARBA" id="ARBA00000085"/>
    </source>
</evidence>
<dbReference type="SUPFAM" id="SSF48452">
    <property type="entry name" value="TPR-like"/>
    <property type="match status" value="1"/>
</dbReference>
<dbReference type="Gene3D" id="1.25.40.10">
    <property type="entry name" value="Tetratricopeptide repeat domain"/>
    <property type="match status" value="1"/>
</dbReference>
<evidence type="ECO:0000256" key="5">
    <source>
        <dbReference type="ARBA" id="ARBA00022741"/>
    </source>
</evidence>
<proteinExistence type="predicted"/>
<evidence type="ECO:0000259" key="9">
    <source>
        <dbReference type="Pfam" id="PF07568"/>
    </source>
</evidence>
<dbReference type="PANTHER" id="PTHR41523:SF8">
    <property type="entry name" value="ETHYLENE RESPONSE SENSOR PROTEIN"/>
    <property type="match status" value="1"/>
</dbReference>
<gene>
    <name evidence="10" type="ORF">DYBT9275_04258</name>
</gene>
<keyword evidence="6" id="KW-0418">Kinase</keyword>
<name>A0A916JF15_9BACT</name>
<evidence type="ECO:0000256" key="3">
    <source>
        <dbReference type="ARBA" id="ARBA00022553"/>
    </source>
</evidence>
<dbReference type="GO" id="GO:0005524">
    <property type="term" value="F:ATP binding"/>
    <property type="evidence" value="ECO:0007669"/>
    <property type="project" value="UniProtKB-KW"/>
</dbReference>
<evidence type="ECO:0000256" key="7">
    <source>
        <dbReference type="ARBA" id="ARBA00022840"/>
    </source>
</evidence>
<feature type="domain" description="Signal transduction histidine kinase subgroup 2 dimerisation and phosphoacceptor" evidence="9">
    <location>
        <begin position="350"/>
        <end position="425"/>
    </location>
</feature>
<keyword evidence="8" id="KW-1133">Transmembrane helix</keyword>
<evidence type="ECO:0000256" key="6">
    <source>
        <dbReference type="ARBA" id="ARBA00022777"/>
    </source>
</evidence>
<dbReference type="PANTHER" id="PTHR41523">
    <property type="entry name" value="TWO-COMPONENT SYSTEM SENSOR PROTEIN"/>
    <property type="match status" value="1"/>
</dbReference>
<dbReference type="SUPFAM" id="SSF55874">
    <property type="entry name" value="ATPase domain of HSP90 chaperone/DNA topoisomerase II/histidine kinase"/>
    <property type="match status" value="1"/>
</dbReference>
<evidence type="ECO:0000256" key="2">
    <source>
        <dbReference type="ARBA" id="ARBA00012438"/>
    </source>
</evidence>
<keyword evidence="5" id="KW-0547">Nucleotide-binding</keyword>
<keyword evidence="11" id="KW-1185">Reference proteome</keyword>
<keyword evidence="8" id="KW-0812">Transmembrane</keyword>
<dbReference type="InterPro" id="IPR036890">
    <property type="entry name" value="HATPase_C_sf"/>
</dbReference>
<comment type="caution">
    <text evidence="10">The sequence shown here is derived from an EMBL/GenBank/DDBJ whole genome shotgun (WGS) entry which is preliminary data.</text>
</comment>
<evidence type="ECO:0000313" key="11">
    <source>
        <dbReference type="Proteomes" id="UP000680038"/>
    </source>
</evidence>
<dbReference type="GO" id="GO:0004673">
    <property type="term" value="F:protein histidine kinase activity"/>
    <property type="evidence" value="ECO:0007669"/>
    <property type="project" value="UniProtKB-EC"/>
</dbReference>
<feature type="transmembrane region" description="Helical" evidence="8">
    <location>
        <begin position="299"/>
        <end position="317"/>
    </location>
</feature>
<dbReference type="Gene3D" id="3.30.450.20">
    <property type="entry name" value="PAS domain"/>
    <property type="match status" value="1"/>
</dbReference>
<comment type="catalytic activity">
    <reaction evidence="1">
        <text>ATP + protein L-histidine = ADP + protein N-phospho-L-histidine.</text>
        <dbReference type="EC" id="2.7.13.3"/>
    </reaction>
</comment>